<feature type="transmembrane region" description="Helical" evidence="1">
    <location>
        <begin position="345"/>
        <end position="363"/>
    </location>
</feature>
<evidence type="ECO:0000256" key="1">
    <source>
        <dbReference type="SAM" id="Phobius"/>
    </source>
</evidence>
<keyword evidence="1" id="KW-0812">Transmembrane</keyword>
<organism evidence="3 4">
    <name type="scientific">Alteribacter keqinensis</name>
    <dbReference type="NCBI Taxonomy" id="2483800"/>
    <lineage>
        <taxon>Bacteria</taxon>
        <taxon>Bacillati</taxon>
        <taxon>Bacillota</taxon>
        <taxon>Bacilli</taxon>
        <taxon>Bacillales</taxon>
        <taxon>Bacillaceae</taxon>
        <taxon>Alteribacter</taxon>
    </lineage>
</organism>
<reference evidence="3 4" key="1">
    <citation type="submission" date="2018-10" db="EMBL/GenBank/DDBJ databases">
        <title>Bacillus Keqinensis sp. nov., a moderately halophilic bacterium isolated from a saline-alkaline lake.</title>
        <authorList>
            <person name="Wang H."/>
        </authorList>
    </citation>
    <scope>NUCLEOTIDE SEQUENCE [LARGE SCALE GENOMIC DNA]</scope>
    <source>
        <strain evidence="3 4">KQ-3</strain>
    </source>
</reference>
<sequence length="366" mass="39908">MQLPPFFTQAWVLLVIILIYGIPIFLAYHFASFIEPVVESYVLEPLSGTLTNMPAFVQTLFMGDYGLISLGTFSFVWAFPVVLFVGVSIALAEETGLQTKLVRGSDPLLRKIGLTGSDLVPVLTGYGCNVVAIMQTKGCHACSQKHCVSMVSFGSACSYQIGATLSIFNAVHAPWMFIPYIGVLFVAGACHTRIWYGKPRDMPLIFPGGSRLRKPAKRRVVKKLTGMLNQFFYQAMPVFLLICFIAFMLDKFKIIAFVIGILEPVFSFFSLPVEAAVAIFFSVLRKDGILLFNEGGGAMLATFSILEIFVLVYLASTLSGCLVTIWTIGKQMGGKAALSVTGKQATTSVLSALVMLVLVRLITGDL</sequence>
<dbReference type="Pfam" id="PF07670">
    <property type="entry name" value="Gate"/>
    <property type="match status" value="1"/>
</dbReference>
<evidence type="ECO:0000313" key="3">
    <source>
        <dbReference type="EMBL" id="RNA66999.1"/>
    </source>
</evidence>
<dbReference type="EMBL" id="RHIB01000003">
    <property type="protein sequence ID" value="RNA66999.1"/>
    <property type="molecule type" value="Genomic_DNA"/>
</dbReference>
<dbReference type="GO" id="GO:0005886">
    <property type="term" value="C:plasma membrane"/>
    <property type="evidence" value="ECO:0007669"/>
    <property type="project" value="TreeGrafter"/>
</dbReference>
<dbReference type="PANTHER" id="PTHR43185">
    <property type="entry name" value="FERROUS IRON TRANSPORT PROTEIN B"/>
    <property type="match status" value="1"/>
</dbReference>
<feature type="transmembrane region" description="Helical" evidence="1">
    <location>
        <begin position="67"/>
        <end position="91"/>
    </location>
</feature>
<gene>
    <name evidence="3" type="ORF">EBO34_17555</name>
</gene>
<dbReference type="Proteomes" id="UP000278746">
    <property type="component" value="Unassembled WGS sequence"/>
</dbReference>
<keyword evidence="4" id="KW-1185">Reference proteome</keyword>
<dbReference type="GO" id="GO:0015093">
    <property type="term" value="F:ferrous iron transmembrane transporter activity"/>
    <property type="evidence" value="ECO:0007669"/>
    <property type="project" value="TreeGrafter"/>
</dbReference>
<feature type="transmembrane region" description="Helical" evidence="1">
    <location>
        <begin position="296"/>
        <end position="325"/>
    </location>
</feature>
<protein>
    <submittedName>
        <fullName evidence="3">Ferrous iron transporter B</fullName>
    </submittedName>
</protein>
<dbReference type="PANTHER" id="PTHR43185:SF1">
    <property type="entry name" value="FE(2+) TRANSPORTER FEOB"/>
    <property type="match status" value="1"/>
</dbReference>
<comment type="caution">
    <text evidence="3">The sequence shown here is derived from an EMBL/GenBank/DDBJ whole genome shotgun (WGS) entry which is preliminary data.</text>
</comment>
<proteinExistence type="predicted"/>
<feature type="transmembrane region" description="Helical" evidence="1">
    <location>
        <begin position="177"/>
        <end position="196"/>
    </location>
</feature>
<feature type="transmembrane region" description="Helical" evidence="1">
    <location>
        <begin position="147"/>
        <end position="171"/>
    </location>
</feature>
<dbReference type="InterPro" id="IPR011642">
    <property type="entry name" value="Gate_dom"/>
</dbReference>
<dbReference type="InterPro" id="IPR050860">
    <property type="entry name" value="FeoB_GTPase"/>
</dbReference>
<feature type="transmembrane region" description="Helical" evidence="1">
    <location>
        <begin position="12"/>
        <end position="31"/>
    </location>
</feature>
<accession>A0A3M7TQM7</accession>
<dbReference type="AlphaFoldDB" id="A0A3M7TQM7"/>
<feature type="transmembrane region" description="Helical" evidence="1">
    <location>
        <begin position="231"/>
        <end position="249"/>
    </location>
</feature>
<name>A0A3M7TQM7_9BACI</name>
<keyword evidence="1" id="KW-0472">Membrane</keyword>
<keyword evidence="1" id="KW-1133">Transmembrane helix</keyword>
<feature type="domain" description="Nucleoside transporter/FeoB GTPase Gate" evidence="2">
    <location>
        <begin position="75"/>
        <end position="169"/>
    </location>
</feature>
<evidence type="ECO:0000259" key="2">
    <source>
        <dbReference type="Pfam" id="PF07670"/>
    </source>
</evidence>
<feature type="transmembrane region" description="Helical" evidence="1">
    <location>
        <begin position="255"/>
        <end position="284"/>
    </location>
</feature>
<evidence type="ECO:0000313" key="4">
    <source>
        <dbReference type="Proteomes" id="UP000278746"/>
    </source>
</evidence>